<keyword evidence="6" id="KW-0963">Cytoplasm</keyword>
<keyword evidence="10" id="KW-0966">Cell projection</keyword>
<evidence type="ECO:0000256" key="3">
    <source>
        <dbReference type="ARBA" id="ARBA00004186"/>
    </source>
</evidence>
<evidence type="ECO:0000256" key="4">
    <source>
        <dbReference type="ARBA" id="ARBA00009371"/>
    </source>
</evidence>
<sequence length="164" mass="18714">MSTITPKKCAIRVNPPTLVLTYTDKATGKDRQRSMPLRNFTKRSGVERFVKELKSNPRHKKYLENVSALQMEKLLRIIKERLSGLSMEESLVKVEKELAVDPEEDLNKVDDDTLKKKKSIMDETFEKNRKKPGEDGFKYDVDVDFGGGIESSGWDSGDDSDPIF</sequence>
<dbReference type="Pfam" id="PF14933">
    <property type="entry name" value="CEP19"/>
    <property type="match status" value="1"/>
</dbReference>
<comment type="similarity">
    <text evidence="4">Belongs to the CEP19 family.</text>
</comment>
<keyword evidence="9" id="KW-0206">Cytoskeleton</keyword>
<evidence type="ECO:0000256" key="8">
    <source>
        <dbReference type="ARBA" id="ARBA00023069"/>
    </source>
</evidence>
<evidence type="ECO:0000256" key="2">
    <source>
        <dbReference type="ARBA" id="ARBA00004120"/>
    </source>
</evidence>
<dbReference type="GO" id="GO:0034454">
    <property type="term" value="P:microtubule anchoring at centrosome"/>
    <property type="evidence" value="ECO:0007669"/>
    <property type="project" value="TreeGrafter"/>
</dbReference>
<dbReference type="GO" id="GO:0005814">
    <property type="term" value="C:centriole"/>
    <property type="evidence" value="ECO:0007669"/>
    <property type="project" value="UniProtKB-SubCell"/>
</dbReference>
<evidence type="ECO:0000313" key="12">
    <source>
        <dbReference type="RefSeq" id="XP_022098708.1"/>
    </source>
</evidence>
<keyword evidence="7" id="KW-0970">Cilium biogenesis/degradation</keyword>
<keyword evidence="8" id="KW-0969">Cilium</keyword>
<evidence type="ECO:0000313" key="13">
    <source>
        <dbReference type="RefSeq" id="XP_022098709.1"/>
    </source>
</evidence>
<evidence type="ECO:0000313" key="11">
    <source>
        <dbReference type="Proteomes" id="UP000694845"/>
    </source>
</evidence>
<reference evidence="12 13" key="1">
    <citation type="submission" date="2025-04" db="UniProtKB">
        <authorList>
            <consortium name="RefSeq"/>
        </authorList>
    </citation>
    <scope>IDENTIFICATION</scope>
</reference>
<dbReference type="GO" id="GO:0097712">
    <property type="term" value="P:vesicle targeting, trans-Golgi to periciliary membrane compartment"/>
    <property type="evidence" value="ECO:0007669"/>
    <property type="project" value="TreeGrafter"/>
</dbReference>
<dbReference type="AlphaFoldDB" id="A0A8B7YZC8"/>
<dbReference type="GO" id="GO:0036064">
    <property type="term" value="C:ciliary basal body"/>
    <property type="evidence" value="ECO:0007669"/>
    <property type="project" value="TreeGrafter"/>
</dbReference>
<dbReference type="GO" id="GO:0005813">
    <property type="term" value="C:centrosome"/>
    <property type="evidence" value="ECO:0007669"/>
    <property type="project" value="TreeGrafter"/>
</dbReference>
<evidence type="ECO:0000256" key="6">
    <source>
        <dbReference type="ARBA" id="ARBA00022490"/>
    </source>
</evidence>
<evidence type="ECO:0000256" key="7">
    <source>
        <dbReference type="ARBA" id="ARBA00022794"/>
    </source>
</evidence>
<dbReference type="OrthoDB" id="2163581at2759"/>
<comment type="subcellular location">
    <subcellularLocation>
        <location evidence="2">Cytoplasm</location>
        <location evidence="2">Cytoskeleton</location>
        <location evidence="2">Cilium basal body</location>
    </subcellularLocation>
    <subcellularLocation>
        <location evidence="1">Cytoplasm</location>
        <location evidence="1">Cytoskeleton</location>
        <location evidence="1">Microtubule organizing center</location>
        <location evidence="1">Centrosome</location>
        <location evidence="1">Centriole</location>
    </subcellularLocation>
    <subcellularLocation>
        <location evidence="3">Cytoplasm</location>
        <location evidence="3">Cytoskeleton</location>
        <location evidence="3">Spindle</location>
    </subcellularLocation>
</comment>
<dbReference type="Proteomes" id="UP000694845">
    <property type="component" value="Unplaced"/>
</dbReference>
<gene>
    <name evidence="12 13" type="primary">LOC110983621</name>
</gene>
<keyword evidence="11" id="KW-1185">Reference proteome</keyword>
<dbReference type="RefSeq" id="XP_022098709.1">
    <property type="nucleotide sequence ID" value="XM_022243017.1"/>
</dbReference>
<dbReference type="GO" id="GO:0000922">
    <property type="term" value="C:spindle pole"/>
    <property type="evidence" value="ECO:0007669"/>
    <property type="project" value="TreeGrafter"/>
</dbReference>
<dbReference type="KEGG" id="aplc:110983621"/>
<organism evidence="11 13">
    <name type="scientific">Acanthaster planci</name>
    <name type="common">Crown-of-thorns starfish</name>
    <dbReference type="NCBI Taxonomy" id="133434"/>
    <lineage>
        <taxon>Eukaryota</taxon>
        <taxon>Metazoa</taxon>
        <taxon>Echinodermata</taxon>
        <taxon>Eleutherozoa</taxon>
        <taxon>Asterozoa</taxon>
        <taxon>Asteroidea</taxon>
        <taxon>Valvatacea</taxon>
        <taxon>Valvatida</taxon>
        <taxon>Acanthasteridae</taxon>
        <taxon>Acanthaster</taxon>
    </lineage>
</organism>
<dbReference type="PANTHER" id="PTHR31539">
    <property type="entry name" value="CENTROSOMAL PROTEIN OF 19K CEP19"/>
    <property type="match status" value="1"/>
</dbReference>
<accession>A0A8B7YZC8</accession>
<protein>
    <recommendedName>
        <fullName evidence="5">Centrosomal protein of 19 kDa</fullName>
    </recommendedName>
</protein>
<dbReference type="GeneID" id="110983621"/>
<evidence type="ECO:0000256" key="5">
    <source>
        <dbReference type="ARBA" id="ARBA00022015"/>
    </source>
</evidence>
<dbReference type="OMA" id="AKKCGIQ"/>
<evidence type="ECO:0000256" key="10">
    <source>
        <dbReference type="ARBA" id="ARBA00023273"/>
    </source>
</evidence>
<dbReference type="CTD" id="84984"/>
<name>A0A8B7YZC8_ACAPL</name>
<evidence type="ECO:0000256" key="9">
    <source>
        <dbReference type="ARBA" id="ARBA00023212"/>
    </source>
</evidence>
<proteinExistence type="inferred from homology"/>
<dbReference type="RefSeq" id="XP_022098708.1">
    <property type="nucleotide sequence ID" value="XM_022243016.1"/>
</dbReference>
<dbReference type="InterPro" id="IPR029412">
    <property type="entry name" value="CEP19"/>
</dbReference>
<dbReference type="PANTHER" id="PTHR31539:SF1">
    <property type="entry name" value="CENTROSOMAL PROTEIN OF 19 KDA"/>
    <property type="match status" value="1"/>
</dbReference>
<evidence type="ECO:0000256" key="1">
    <source>
        <dbReference type="ARBA" id="ARBA00004114"/>
    </source>
</evidence>